<dbReference type="Proteomes" id="UP001159042">
    <property type="component" value="Unassembled WGS sequence"/>
</dbReference>
<comment type="caution">
    <text evidence="3">The sequence shown here is derived from an EMBL/GenBank/DDBJ whole genome shotgun (WGS) entry which is preliminary data.</text>
</comment>
<proteinExistence type="inferred from homology"/>
<evidence type="ECO:0000313" key="4">
    <source>
        <dbReference type="Proteomes" id="UP001159042"/>
    </source>
</evidence>
<dbReference type="GO" id="GO:0023052">
    <property type="term" value="P:signaling"/>
    <property type="evidence" value="ECO:0007669"/>
    <property type="project" value="InterPro"/>
</dbReference>
<feature type="compositionally biased region" description="Basic and acidic residues" evidence="2">
    <location>
        <begin position="640"/>
        <end position="658"/>
    </location>
</feature>
<name>A0AAV8WCX7_9CUCU</name>
<dbReference type="GO" id="GO:0099572">
    <property type="term" value="C:postsynaptic specialization"/>
    <property type="evidence" value="ECO:0007669"/>
    <property type="project" value="TreeGrafter"/>
</dbReference>
<dbReference type="AlphaFoldDB" id="A0AAV8WCX7"/>
<feature type="compositionally biased region" description="Low complexity" evidence="2">
    <location>
        <begin position="104"/>
        <end position="118"/>
    </location>
</feature>
<dbReference type="GO" id="GO:0098978">
    <property type="term" value="C:glutamatergic synapse"/>
    <property type="evidence" value="ECO:0007669"/>
    <property type="project" value="TreeGrafter"/>
</dbReference>
<sequence length="680" mass="74852">MKFTFGCSDLPEDRCSTVLLLGVTRIPTSPTPTRRINHHQPRVLPLTPLRERRAAPQVRRGSITSTGGGAPVRRNSLRKKSCSGLGRHCQVPALEITSPPAPPSDKTSLSTTTLCSESKSGRRADGVTSSPSSSSPHDVAVAAPPSVMERSVDSIGTCSLDVETSICDASDWSEASSVGTLRSASILTVSPAEPHLPSYLSLACTINGYSTTTNYDPIRLARSRDASPHRIEGADLTSSKPTYSVHNNLLSPPNLVPLPTADKEMGENALAHLHRHHHHPEFYSSTKTMSFMSKETRFTSNIFTSKDAIDACLDGTIHSSKCVSFESKNITSVNGESKCTSETSIRKEYTNGSEAKSFIQQRVERLYGPGALAQGFFVSKRQKNRLSESEDKNASTESEKHSKSMTDKLIEEDLEPSMKQSTSSPTLPVLRHLRPEFRAQLPIFSPRKGAAEMQKSVTVPKLKEDVKVNGHSGGEEDRKLKGHGHGAEVTAKEKIGEKDGHYFLKILEEQAERLLKLAARIEGEISTPDLSEEVIGKLRSASGKARLLVSQKMQQFKGLCTNNINQSVGEAFPTTNEDLQGFWDMVMLQVHQVDALFAEIDSLRRNNWVEIDKVEKVNTNGTAKLKKSVARPRPTSAVNEEARKQREAQRRKIIEERRKAMKAQQSQPRESIEIFVPESS</sequence>
<dbReference type="EMBL" id="JANEYG010000003">
    <property type="protein sequence ID" value="KAJ8924458.1"/>
    <property type="molecule type" value="Genomic_DNA"/>
</dbReference>
<feature type="compositionally biased region" description="Low complexity" evidence="2">
    <location>
        <begin position="129"/>
        <end position="146"/>
    </location>
</feature>
<evidence type="ECO:0000256" key="1">
    <source>
        <dbReference type="ARBA" id="ARBA00008839"/>
    </source>
</evidence>
<feature type="region of interest" description="Disordered" evidence="2">
    <location>
        <begin position="382"/>
        <end position="406"/>
    </location>
</feature>
<feature type="region of interest" description="Disordered" evidence="2">
    <location>
        <begin position="467"/>
        <end position="488"/>
    </location>
</feature>
<evidence type="ECO:0000313" key="3">
    <source>
        <dbReference type="EMBL" id="KAJ8924458.1"/>
    </source>
</evidence>
<dbReference type="InterPro" id="IPR005026">
    <property type="entry name" value="SAPAP"/>
</dbReference>
<reference evidence="3 4" key="1">
    <citation type="journal article" date="2023" name="Insect Mol. Biol.">
        <title>Genome sequencing provides insights into the evolution of gene families encoding plant cell wall-degrading enzymes in longhorned beetles.</title>
        <authorList>
            <person name="Shin N.R."/>
            <person name="Okamura Y."/>
            <person name="Kirsch R."/>
            <person name="Pauchet Y."/>
        </authorList>
    </citation>
    <scope>NUCLEOTIDE SEQUENCE [LARGE SCALE GENOMIC DNA]</scope>
    <source>
        <strain evidence="3">EAD_L_NR</strain>
    </source>
</reference>
<dbReference type="PANTHER" id="PTHR12353">
    <property type="entry name" value="DISKS LARGE-ASSOCIATED PROTEIN DAP SAP90/PSD-95-ASSOCIATED PROTEIN"/>
    <property type="match status" value="1"/>
</dbReference>
<protein>
    <recommendedName>
        <fullName evidence="5">Disks large-associated protein 4</fullName>
    </recommendedName>
</protein>
<feature type="region of interest" description="Disordered" evidence="2">
    <location>
        <begin position="53"/>
        <end position="146"/>
    </location>
</feature>
<evidence type="ECO:0000256" key="2">
    <source>
        <dbReference type="SAM" id="MobiDB-lite"/>
    </source>
</evidence>
<evidence type="ECO:0008006" key="5">
    <source>
        <dbReference type="Google" id="ProtNLM"/>
    </source>
</evidence>
<feature type="region of interest" description="Disordered" evidence="2">
    <location>
        <begin position="622"/>
        <end position="680"/>
    </location>
</feature>
<feature type="compositionally biased region" description="Basic and acidic residues" evidence="2">
    <location>
        <begin position="467"/>
        <end position="479"/>
    </location>
</feature>
<comment type="similarity">
    <text evidence="1">Belongs to the SAPAP family.</text>
</comment>
<gene>
    <name evidence="3" type="ORF">NQ315_007255</name>
</gene>
<feature type="compositionally biased region" description="Basic and acidic residues" evidence="2">
    <location>
        <begin position="385"/>
        <end position="406"/>
    </location>
</feature>
<dbReference type="PANTHER" id="PTHR12353:SF31">
    <property type="entry name" value="LD44824P"/>
    <property type="match status" value="1"/>
</dbReference>
<dbReference type="Pfam" id="PF03359">
    <property type="entry name" value="GKAP"/>
    <property type="match status" value="1"/>
</dbReference>
<organism evidence="3 4">
    <name type="scientific">Exocentrus adspersus</name>
    <dbReference type="NCBI Taxonomy" id="1586481"/>
    <lineage>
        <taxon>Eukaryota</taxon>
        <taxon>Metazoa</taxon>
        <taxon>Ecdysozoa</taxon>
        <taxon>Arthropoda</taxon>
        <taxon>Hexapoda</taxon>
        <taxon>Insecta</taxon>
        <taxon>Pterygota</taxon>
        <taxon>Neoptera</taxon>
        <taxon>Endopterygota</taxon>
        <taxon>Coleoptera</taxon>
        <taxon>Polyphaga</taxon>
        <taxon>Cucujiformia</taxon>
        <taxon>Chrysomeloidea</taxon>
        <taxon>Cerambycidae</taxon>
        <taxon>Lamiinae</taxon>
        <taxon>Acanthocinini</taxon>
        <taxon>Exocentrus</taxon>
    </lineage>
</organism>
<dbReference type="GO" id="GO:0060090">
    <property type="term" value="F:molecular adaptor activity"/>
    <property type="evidence" value="ECO:0007669"/>
    <property type="project" value="TreeGrafter"/>
</dbReference>
<keyword evidence="4" id="KW-1185">Reference proteome</keyword>
<accession>A0AAV8WCX7</accession>